<feature type="signal peptide" evidence="1">
    <location>
        <begin position="1"/>
        <end position="25"/>
    </location>
</feature>
<dbReference type="InterPro" id="IPR012334">
    <property type="entry name" value="Pectin_lyas_fold"/>
</dbReference>
<evidence type="ECO:0000256" key="1">
    <source>
        <dbReference type="SAM" id="SignalP"/>
    </source>
</evidence>
<dbReference type="PROSITE" id="PS51257">
    <property type="entry name" value="PROKAR_LIPOPROTEIN"/>
    <property type="match status" value="1"/>
</dbReference>
<evidence type="ECO:0000313" key="3">
    <source>
        <dbReference type="Proteomes" id="UP000504882"/>
    </source>
</evidence>
<protein>
    <recommendedName>
        <fullName evidence="4">Right handed beta helix domain-containing protein</fullName>
    </recommendedName>
</protein>
<organism evidence="2 3">
    <name type="scientific">Occultella glacieicola</name>
    <dbReference type="NCBI Taxonomy" id="2518684"/>
    <lineage>
        <taxon>Bacteria</taxon>
        <taxon>Bacillati</taxon>
        <taxon>Actinomycetota</taxon>
        <taxon>Actinomycetes</taxon>
        <taxon>Micrococcales</taxon>
        <taxon>Ruaniaceae</taxon>
        <taxon>Occultella</taxon>
    </lineage>
</organism>
<name>A0ABY2E3H4_9MICO</name>
<sequence length="318" mass="32911">MSSRSPHQRVSVRSAVLLVACAAFLGSCSPGEVSKDAPTSSDIGVPTVSAFPTAESTGPLIPESLLVPSGSVSSEESGQVIEGLEVDGRVRVQHDGVTVRNVRINHIATGPGQYALLIEEGPDGTCPTGVVIESIEIVGDPAVLVDDAKAVYGSCPFTLEGSRIIGVGTGIRLTSDSVIRGNFVRADFSTEGSDTHRSAIGINGGSGNVIEGNTVICSGPGCSGALVMYGDFQQISDILVTGNLFNSTGSYCTYAGSLDSKEFPVASDVRYIDNTFGRMFFDTCGRYGPVAGRDSNGGPGFVWDGNTWEGTGEDVPIS</sequence>
<reference evidence="2 3" key="1">
    <citation type="submission" date="2019-03" db="EMBL/GenBank/DDBJ databases">
        <title>Genomic features of bacteria from cold environments.</title>
        <authorList>
            <person name="Shen L."/>
        </authorList>
    </citation>
    <scope>NUCLEOTIDE SEQUENCE [LARGE SCALE GENOMIC DNA]</scope>
    <source>
        <strain evidence="3">T3246-1</strain>
    </source>
</reference>
<dbReference type="SMART" id="SM00710">
    <property type="entry name" value="PbH1"/>
    <property type="match status" value="4"/>
</dbReference>
<accession>A0ABY2E3H4</accession>
<keyword evidence="3" id="KW-1185">Reference proteome</keyword>
<keyword evidence="1" id="KW-0732">Signal</keyword>
<evidence type="ECO:0000313" key="2">
    <source>
        <dbReference type="EMBL" id="TDE94045.1"/>
    </source>
</evidence>
<gene>
    <name evidence="2" type="ORF">EXU48_11350</name>
</gene>
<evidence type="ECO:0008006" key="4">
    <source>
        <dbReference type="Google" id="ProtNLM"/>
    </source>
</evidence>
<dbReference type="InterPro" id="IPR011050">
    <property type="entry name" value="Pectin_lyase_fold/virulence"/>
</dbReference>
<proteinExistence type="predicted"/>
<comment type="caution">
    <text evidence="2">The sequence shown here is derived from an EMBL/GenBank/DDBJ whole genome shotgun (WGS) entry which is preliminary data.</text>
</comment>
<dbReference type="Proteomes" id="UP000504882">
    <property type="component" value="Unassembled WGS sequence"/>
</dbReference>
<dbReference type="EMBL" id="SMNA01000005">
    <property type="protein sequence ID" value="TDE94045.1"/>
    <property type="molecule type" value="Genomic_DNA"/>
</dbReference>
<feature type="chain" id="PRO_5045856969" description="Right handed beta helix domain-containing protein" evidence="1">
    <location>
        <begin position="26"/>
        <end position="318"/>
    </location>
</feature>
<dbReference type="SUPFAM" id="SSF51126">
    <property type="entry name" value="Pectin lyase-like"/>
    <property type="match status" value="1"/>
</dbReference>
<dbReference type="Gene3D" id="2.160.20.10">
    <property type="entry name" value="Single-stranded right-handed beta-helix, Pectin lyase-like"/>
    <property type="match status" value="1"/>
</dbReference>
<dbReference type="InterPro" id="IPR006626">
    <property type="entry name" value="PbH1"/>
</dbReference>